<dbReference type="RefSeq" id="WP_161082019.1">
    <property type="nucleotide sequence ID" value="NZ_WWCX01000001.1"/>
</dbReference>
<dbReference type="Pfam" id="PF12482">
    <property type="entry name" value="DUF3701"/>
    <property type="match status" value="1"/>
</dbReference>
<dbReference type="InterPro" id="IPR011010">
    <property type="entry name" value="DNA_brk_join_enz"/>
</dbReference>
<dbReference type="InterPro" id="IPR013762">
    <property type="entry name" value="Integrase-like_cat_sf"/>
</dbReference>
<keyword evidence="2 4" id="KW-0238">DNA-binding</keyword>
<dbReference type="InterPro" id="IPR044068">
    <property type="entry name" value="CB"/>
</dbReference>
<dbReference type="Gene3D" id="1.10.150.130">
    <property type="match status" value="1"/>
</dbReference>
<protein>
    <recommendedName>
        <fullName evidence="5">Core-binding (CB) domain-containing protein</fullName>
    </recommendedName>
</protein>
<evidence type="ECO:0000256" key="3">
    <source>
        <dbReference type="ARBA" id="ARBA00023172"/>
    </source>
</evidence>
<dbReference type="Gene3D" id="1.10.443.10">
    <property type="entry name" value="Intergrase catalytic core"/>
    <property type="match status" value="1"/>
</dbReference>
<keyword evidence="1" id="KW-0229">DNA integration</keyword>
<accession>A0A845GFN5</accession>
<sequence>MAQNVDILLGKLTYTRADYTALRAYVQRVPVQTIASLYYSEDSPQVEQGLERFLLDMRTDLIERCIENNPAAAQALQHARAGGQITLAALEILIRVADVPQAVPKRSDPIAQWVRPKTANALKLEGVQTVDGLMALIGRRGALWWRGVPRIGAKRAAVLQAWLQGNEHSLGKLNVVTLLSDDELVRVDLEFHTTAALPPLARLRLPPELDGSVGVNRARRHSDIFAHDDLAAVTAYLARFVDRPETLRAYTREVERFVFWCVLERGKPLSSVSAADCAQYRLFLQAPSERFIGPKTKRTSPYWRPFATRWLSPESQHFAVRAVMAMFKYLVSRSYLAGDPWIGSLPRAPHAIAATGLQLPAADLGRISPEIWDRVLCRLRVLAADDVEHQLRTALAGILLIGEVGLTRSELVSAERGDVASYALDARRKALRVPGTKGRPRDIVLGADVLEALNAHWSDRGLDFWSGGAAGPLLAPLIVPPVGSSQRRHGLLSVAGYTADGIYKVVRKALRRVAKDLVVTCPNDADELDRVSSAGPRVIRALFESRLRSAGAQPFDIEQILGRKTS</sequence>
<name>A0A845GFN5_9BURK</name>
<organism evidence="6 7">
    <name type="scientific">Duganella vulcania</name>
    <dbReference type="NCBI Taxonomy" id="2692166"/>
    <lineage>
        <taxon>Bacteria</taxon>
        <taxon>Pseudomonadati</taxon>
        <taxon>Pseudomonadota</taxon>
        <taxon>Betaproteobacteria</taxon>
        <taxon>Burkholderiales</taxon>
        <taxon>Oxalobacteraceae</taxon>
        <taxon>Telluria group</taxon>
        <taxon>Duganella</taxon>
    </lineage>
</organism>
<dbReference type="GO" id="GO:0015074">
    <property type="term" value="P:DNA integration"/>
    <property type="evidence" value="ECO:0007669"/>
    <property type="project" value="UniProtKB-KW"/>
</dbReference>
<feature type="domain" description="Core-binding (CB)" evidence="5">
    <location>
        <begin position="231"/>
        <end position="331"/>
    </location>
</feature>
<dbReference type="InterPro" id="IPR010998">
    <property type="entry name" value="Integrase_recombinase_N"/>
</dbReference>
<gene>
    <name evidence="6" type="ORF">GTP90_02665</name>
</gene>
<dbReference type="SUPFAM" id="SSF56349">
    <property type="entry name" value="DNA breaking-rejoining enzymes"/>
    <property type="match status" value="1"/>
</dbReference>
<dbReference type="AlphaFoldDB" id="A0A845GFN5"/>
<proteinExistence type="predicted"/>
<keyword evidence="3" id="KW-0233">DNA recombination</keyword>
<dbReference type="Proteomes" id="UP000447355">
    <property type="component" value="Unassembled WGS sequence"/>
</dbReference>
<dbReference type="GO" id="GO:0003677">
    <property type="term" value="F:DNA binding"/>
    <property type="evidence" value="ECO:0007669"/>
    <property type="project" value="UniProtKB-UniRule"/>
</dbReference>
<evidence type="ECO:0000256" key="4">
    <source>
        <dbReference type="PROSITE-ProRule" id="PRU01248"/>
    </source>
</evidence>
<evidence type="ECO:0000259" key="5">
    <source>
        <dbReference type="PROSITE" id="PS51900"/>
    </source>
</evidence>
<evidence type="ECO:0000313" key="7">
    <source>
        <dbReference type="Proteomes" id="UP000447355"/>
    </source>
</evidence>
<dbReference type="PROSITE" id="PS51900">
    <property type="entry name" value="CB"/>
    <property type="match status" value="1"/>
</dbReference>
<evidence type="ECO:0000313" key="6">
    <source>
        <dbReference type="EMBL" id="MYM92761.1"/>
    </source>
</evidence>
<dbReference type="GO" id="GO:0006310">
    <property type="term" value="P:DNA recombination"/>
    <property type="evidence" value="ECO:0007669"/>
    <property type="project" value="UniProtKB-KW"/>
</dbReference>
<reference evidence="6" key="1">
    <citation type="submission" date="2019-12" db="EMBL/GenBank/DDBJ databases">
        <title>Novel species isolated from a subtropical stream in China.</title>
        <authorList>
            <person name="Lu H."/>
        </authorList>
    </citation>
    <scope>NUCLEOTIDE SEQUENCE [LARGE SCALE GENOMIC DNA]</scope>
    <source>
        <strain evidence="6">FT81W</strain>
    </source>
</reference>
<dbReference type="InterPro" id="IPR022169">
    <property type="entry name" value="DUF3701"/>
</dbReference>
<evidence type="ECO:0000256" key="1">
    <source>
        <dbReference type="ARBA" id="ARBA00022908"/>
    </source>
</evidence>
<evidence type="ECO:0000256" key="2">
    <source>
        <dbReference type="ARBA" id="ARBA00023125"/>
    </source>
</evidence>
<dbReference type="EMBL" id="WWCX01000001">
    <property type="protein sequence ID" value="MYM92761.1"/>
    <property type="molecule type" value="Genomic_DNA"/>
</dbReference>
<comment type="caution">
    <text evidence="6">The sequence shown here is derived from an EMBL/GenBank/DDBJ whole genome shotgun (WGS) entry which is preliminary data.</text>
</comment>